<feature type="binding site" evidence="2">
    <location>
        <position position="59"/>
    </location>
    <ligand>
        <name>substrate</name>
    </ligand>
</feature>
<reference evidence="4" key="1">
    <citation type="submission" date="2020-01" db="EMBL/GenBank/DDBJ databases">
        <authorList>
            <person name="Hornung B."/>
        </authorList>
    </citation>
    <scope>NUCLEOTIDE SEQUENCE</scope>
    <source>
        <strain evidence="4">PacBioINE</strain>
    </source>
</reference>
<dbReference type="PIRSF" id="PIRSF014972">
    <property type="entry name" value="FlK"/>
    <property type="match status" value="1"/>
</dbReference>
<name>A0A8S0VWN6_9FIRM</name>
<dbReference type="SUPFAM" id="SSF54637">
    <property type="entry name" value="Thioesterase/thiol ester dehydrase-isomerase"/>
    <property type="match status" value="1"/>
</dbReference>
<dbReference type="InterPro" id="IPR029069">
    <property type="entry name" value="HotDog_dom_sf"/>
</dbReference>
<dbReference type="PANTHER" id="PTHR36934:SF1">
    <property type="entry name" value="THIOESTERASE DOMAIN-CONTAINING PROTEIN"/>
    <property type="match status" value="1"/>
</dbReference>
<gene>
    <name evidence="4" type="ORF">DEACI_1716</name>
</gene>
<protein>
    <submittedName>
        <fullName evidence="4">Thioesterase superfamily</fullName>
    </submittedName>
</protein>
<feature type="active site" evidence="1">
    <location>
        <position position="66"/>
    </location>
</feature>
<feature type="active site" evidence="1">
    <location>
        <position position="43"/>
    </location>
</feature>
<evidence type="ECO:0000313" key="4">
    <source>
        <dbReference type="EMBL" id="CAA7601063.1"/>
    </source>
</evidence>
<dbReference type="RefSeq" id="WP_372503584.1">
    <property type="nucleotide sequence ID" value="NZ_CDGJ01000036.1"/>
</dbReference>
<feature type="active site" evidence="1">
    <location>
        <position position="35"/>
    </location>
</feature>
<evidence type="ECO:0000256" key="1">
    <source>
        <dbReference type="PIRSR" id="PIRSR014972-1"/>
    </source>
</evidence>
<sequence length="132" mass="14439">MMDLPLGIKGERRTEVSAGNTAKAMGSGLLEVFATPAMIALMEGAAVQALEPYQASSVGTALEVRHLAATPLGMRVRAVAQLIEVERRRLVFSVEAFDEVEKIGEGRHERFLIQDEAFLKKVYAKNAPGERR</sequence>
<dbReference type="KEGG" id="aacx:DEACI_1716"/>
<dbReference type="AlphaFoldDB" id="A0A8S0VWN6"/>
<organism evidence="4">
    <name type="scientific">Acididesulfobacillus acetoxydans</name>
    <dbReference type="NCBI Taxonomy" id="1561005"/>
    <lineage>
        <taxon>Bacteria</taxon>
        <taxon>Bacillati</taxon>
        <taxon>Bacillota</taxon>
        <taxon>Clostridia</taxon>
        <taxon>Eubacteriales</taxon>
        <taxon>Peptococcaceae</taxon>
        <taxon>Acididesulfobacillus</taxon>
    </lineage>
</organism>
<dbReference type="Proteomes" id="UP000836597">
    <property type="component" value="Chromosome"/>
</dbReference>
<accession>A0A8S0VWN6</accession>
<feature type="binding site" evidence="2">
    <location>
        <position position="110"/>
    </location>
    <ligand>
        <name>substrate</name>
    </ligand>
</feature>
<dbReference type="InterPro" id="IPR025540">
    <property type="entry name" value="FlK"/>
</dbReference>
<proteinExistence type="predicted"/>
<evidence type="ECO:0000256" key="2">
    <source>
        <dbReference type="PIRSR" id="PIRSR014972-2"/>
    </source>
</evidence>
<feature type="domain" description="Fluoroacetyl-CoA-specific thioesterase-like" evidence="3">
    <location>
        <begin position="16"/>
        <end position="115"/>
    </location>
</feature>
<dbReference type="PANTHER" id="PTHR36934">
    <property type="entry name" value="BLR0278 PROTEIN"/>
    <property type="match status" value="1"/>
</dbReference>
<dbReference type="EMBL" id="LR746496">
    <property type="protein sequence ID" value="CAA7601063.1"/>
    <property type="molecule type" value="Genomic_DNA"/>
</dbReference>
<dbReference type="Pfam" id="PF22636">
    <property type="entry name" value="FlK"/>
    <property type="match status" value="1"/>
</dbReference>
<dbReference type="Gene3D" id="3.10.129.10">
    <property type="entry name" value="Hotdog Thioesterase"/>
    <property type="match status" value="1"/>
</dbReference>
<evidence type="ECO:0000259" key="3">
    <source>
        <dbReference type="Pfam" id="PF22636"/>
    </source>
</evidence>
<dbReference type="InterPro" id="IPR054485">
    <property type="entry name" value="FlK-like_dom"/>
</dbReference>
<feature type="binding site" evidence="2">
    <location>
        <position position="59"/>
    </location>
    <ligand>
        <name>CoA</name>
        <dbReference type="ChEBI" id="CHEBI:57287"/>
    </ligand>
</feature>